<accession>A0A0E3EYN4</accession>
<evidence type="ECO:0000313" key="1">
    <source>
        <dbReference type="EMBL" id="AIX17860.1"/>
    </source>
</evidence>
<reference evidence="1 2" key="1">
    <citation type="submission" date="2013-12" db="EMBL/GenBank/DDBJ databases">
        <title>Ecological redundancy of diverse viral populations within a natural community.</title>
        <authorList>
            <person name="Gregory A.C."/>
            <person name="LaButti K."/>
            <person name="Copeland A."/>
            <person name="Woyke T."/>
            <person name="Sullivan M.B."/>
        </authorList>
    </citation>
    <scope>NUCLEOTIDE SEQUENCE [LARGE SCALE GENOMIC DNA]</scope>
    <source>
        <strain evidence="1">Syn7803C67</strain>
    </source>
</reference>
<proteinExistence type="predicted"/>
<name>A0A0E3EYN4_9CAUD</name>
<dbReference type="Proteomes" id="UP000185338">
    <property type="component" value="Segment"/>
</dbReference>
<organism evidence="1 2">
    <name type="scientific">Synechococcus phage ACG-2014b</name>
    <dbReference type="NCBI Taxonomy" id="1493508"/>
    <lineage>
        <taxon>Viruses</taxon>
        <taxon>Duplodnaviria</taxon>
        <taxon>Heunggongvirae</taxon>
        <taxon>Uroviricota</taxon>
        <taxon>Caudoviricetes</taxon>
        <taxon>Pantevenvirales</taxon>
        <taxon>Kyanoviridae</taxon>
        <taxon>Nereusvirus</taxon>
        <taxon>Nereusvirus tusconc4</taxon>
    </lineage>
</organism>
<gene>
    <name evidence="1" type="ORF">Syn7803C67_208</name>
</gene>
<evidence type="ECO:0000313" key="2">
    <source>
        <dbReference type="Proteomes" id="UP000185338"/>
    </source>
</evidence>
<sequence>MGRSFLKFIAKDCDPTSAKDKSLPYTAYLVEYLQDGITKFDIVTADKKVDIFDHYWDNYRSDLITMSQSSGTINPRMWNPPSEKK</sequence>
<protein>
    <submittedName>
        <fullName evidence="1">Uncharacterized protein</fullName>
    </submittedName>
</protein>
<dbReference type="EMBL" id="KJ019042">
    <property type="protein sequence ID" value="AIX17860.1"/>
    <property type="molecule type" value="Genomic_DNA"/>
</dbReference>